<evidence type="ECO:0000256" key="7">
    <source>
        <dbReference type="ARBA" id="ARBA00023098"/>
    </source>
</evidence>
<dbReference type="SUPFAM" id="SSF51735">
    <property type="entry name" value="NAD(P)-binding Rossmann-fold domains"/>
    <property type="match status" value="1"/>
</dbReference>
<dbReference type="Gene3D" id="1.10.1040.50">
    <property type="match status" value="1"/>
</dbReference>
<dbReference type="InterPro" id="IPR006108">
    <property type="entry name" value="3HC_DH_C"/>
</dbReference>
<dbReference type="InterPro" id="IPR036291">
    <property type="entry name" value="NAD(P)-bd_dom_sf"/>
</dbReference>
<comment type="caution">
    <text evidence="15">The sequence shown here is derived from an EMBL/GenBank/DDBJ whole genome shotgun (WGS) entry which is preliminary data.</text>
</comment>
<dbReference type="EMBL" id="CAXAMM010030224">
    <property type="protein sequence ID" value="CAK9066137.1"/>
    <property type="molecule type" value="Genomic_DNA"/>
</dbReference>
<evidence type="ECO:0000256" key="9">
    <source>
        <dbReference type="ARBA" id="ARBA00023235"/>
    </source>
</evidence>
<dbReference type="Proteomes" id="UP001642464">
    <property type="component" value="Unassembled WGS sequence"/>
</dbReference>
<reference evidence="15 16" key="1">
    <citation type="submission" date="2024-02" db="EMBL/GenBank/DDBJ databases">
        <authorList>
            <person name="Chen Y."/>
            <person name="Shah S."/>
            <person name="Dougan E. K."/>
            <person name="Thang M."/>
            <person name="Chan C."/>
        </authorList>
    </citation>
    <scope>NUCLEOTIDE SEQUENCE [LARGE SCALE GENOMIC DNA]</scope>
</reference>
<evidence type="ECO:0000256" key="12">
    <source>
        <dbReference type="RuleBase" id="RU003707"/>
    </source>
</evidence>
<proteinExistence type="inferred from homology"/>
<evidence type="ECO:0000256" key="11">
    <source>
        <dbReference type="ARBA" id="ARBA00023268"/>
    </source>
</evidence>
<dbReference type="InterPro" id="IPR008927">
    <property type="entry name" value="6-PGluconate_DH-like_C_sf"/>
</dbReference>
<evidence type="ECO:0000256" key="1">
    <source>
        <dbReference type="ARBA" id="ARBA00004275"/>
    </source>
</evidence>
<evidence type="ECO:0000256" key="10">
    <source>
        <dbReference type="ARBA" id="ARBA00023239"/>
    </source>
</evidence>
<feature type="domain" description="3-hydroxyacyl-CoA dehydrogenase NAD binding" evidence="14">
    <location>
        <begin position="316"/>
        <end position="492"/>
    </location>
</feature>
<dbReference type="Pfam" id="PF00725">
    <property type="entry name" value="3HCDH"/>
    <property type="match status" value="1"/>
</dbReference>
<dbReference type="CDD" id="cd06558">
    <property type="entry name" value="crotonase-like"/>
    <property type="match status" value="1"/>
</dbReference>
<organism evidence="15 16">
    <name type="scientific">Durusdinium trenchii</name>
    <dbReference type="NCBI Taxonomy" id="1381693"/>
    <lineage>
        <taxon>Eukaryota</taxon>
        <taxon>Sar</taxon>
        <taxon>Alveolata</taxon>
        <taxon>Dinophyceae</taxon>
        <taxon>Suessiales</taxon>
        <taxon>Symbiodiniaceae</taxon>
        <taxon>Durusdinium</taxon>
    </lineage>
</organism>
<sequence>MGSCSKHLSRVLFGGIQAMKGQVQYEKRKTKDGCVAILTMDNKPVNALSQGVRVGLDQYFKEVAADSEVKAVVLTGAHGVFCGGADISEFATGVEGPMLGEVIAAMEASEKPVVAAIDGVALGGGYEVALGCHYRLASQRAQAGLPEVNLGILPGAGGTQRLPRLVGAAKSVDVMCRGAPLKAPKAAEVGLFDRVIEGDHAALIQASVDFALSMPPVAERRLGRGTADAADAALAAKRQEYAKLRPGEAAPQAIITCIEAAVKQEFKDGMRVEFQEFCKLMTGAQAQALQYMFFAERQCQKVPGLDAKPRALQSCGILGAGLMGGGIAMCCAENGLKVVLLDVDQKNLERGMSVIKKNYARSVERKSKSQAQVETILSKIHPCSNYEALSECDIVVEAVFENMDLKKKLFAQLDAVCKPGCVLASNTSGLDIDQIASATQRPEDVIGCHFFSPANVMKLLENVRGPRTGGETIATAMAFGKKLKKVTCLVGNCGGFIANRVMGVSGAAKVLQEGVWPQDIDAAAEAYGMRMGPLRMWDLVGLDLFGREREKSGVLNPEQVVFDAMYKAQRFGQKSGKGFYQYDQQRRHQRDPSAEALIQQVWSNTGVQPKTMPQEEIIENLYLPVVNEGFKCLEEGMAIRASDIDVCCVFGYNWPRYRGGPMKWAFTVGLPTVLQKVEQMGLTPSELLKEAVAKKWKMNSKDFNARILSAWTARWPAGKL</sequence>
<protein>
    <submittedName>
        <fullName evidence="15">2-trans-enoyl-CoA isomerase</fullName>
    </submittedName>
</protein>
<dbReference type="Pfam" id="PF02737">
    <property type="entry name" value="3HCDH_N"/>
    <property type="match status" value="1"/>
</dbReference>
<dbReference type="InterPro" id="IPR001753">
    <property type="entry name" value="Enoyl-CoA_hydra/iso"/>
</dbReference>
<dbReference type="PROSITE" id="PS00166">
    <property type="entry name" value="ENOYL_COA_HYDRATASE"/>
    <property type="match status" value="1"/>
</dbReference>
<keyword evidence="5" id="KW-0560">Oxidoreductase</keyword>
<keyword evidence="10" id="KW-0456">Lyase</keyword>
<comment type="pathway">
    <text evidence="2">Lipid metabolism; fatty acid beta-oxidation.</text>
</comment>
<keyword evidence="11" id="KW-0511">Multifunctional enzyme</keyword>
<dbReference type="PANTHER" id="PTHR23309">
    <property type="entry name" value="3-HYDROXYACYL-COA DEHYROGENASE"/>
    <property type="match status" value="1"/>
</dbReference>
<evidence type="ECO:0000313" key="16">
    <source>
        <dbReference type="Proteomes" id="UP001642464"/>
    </source>
</evidence>
<dbReference type="InterPro" id="IPR006176">
    <property type="entry name" value="3-OHacyl-CoA_DH_NAD-bd"/>
</dbReference>
<dbReference type="Gene3D" id="3.40.50.720">
    <property type="entry name" value="NAD(P)-binding Rossmann-like Domain"/>
    <property type="match status" value="1"/>
</dbReference>
<keyword evidence="16" id="KW-1185">Reference proteome</keyword>
<evidence type="ECO:0000256" key="2">
    <source>
        <dbReference type="ARBA" id="ARBA00005005"/>
    </source>
</evidence>
<comment type="similarity">
    <text evidence="3">In the N-terminal section; belongs to the enoyl-CoA hydratase/isomerase family.</text>
</comment>
<dbReference type="Pfam" id="PF00378">
    <property type="entry name" value="ECH_1"/>
    <property type="match status" value="1"/>
</dbReference>
<evidence type="ECO:0000256" key="8">
    <source>
        <dbReference type="ARBA" id="ARBA00023140"/>
    </source>
</evidence>
<keyword evidence="8" id="KW-0576">Peroxisome</keyword>
<comment type="subcellular location">
    <subcellularLocation>
        <location evidence="1">Peroxisome</location>
    </subcellularLocation>
</comment>
<accession>A0ABP0NTN5</accession>
<evidence type="ECO:0000259" key="13">
    <source>
        <dbReference type="Pfam" id="PF00725"/>
    </source>
</evidence>
<dbReference type="SUPFAM" id="SSF52096">
    <property type="entry name" value="ClpP/crotonase"/>
    <property type="match status" value="1"/>
</dbReference>
<dbReference type="SUPFAM" id="SSF48179">
    <property type="entry name" value="6-phosphogluconate dehydrogenase C-terminal domain-like"/>
    <property type="match status" value="2"/>
</dbReference>
<evidence type="ECO:0000256" key="4">
    <source>
        <dbReference type="ARBA" id="ARBA00022832"/>
    </source>
</evidence>
<gene>
    <name evidence="15" type="ORF">SCF082_LOCUS33728</name>
</gene>
<feature type="domain" description="3-hydroxyacyl-CoA dehydrogenase C-terminal" evidence="13">
    <location>
        <begin position="495"/>
        <end position="582"/>
    </location>
</feature>
<keyword evidence="6" id="KW-0520">NAD</keyword>
<dbReference type="Gene3D" id="3.90.226.10">
    <property type="entry name" value="2-enoyl-CoA Hydratase, Chain A, domain 1"/>
    <property type="match status" value="1"/>
</dbReference>
<dbReference type="GO" id="GO:0016853">
    <property type="term" value="F:isomerase activity"/>
    <property type="evidence" value="ECO:0007669"/>
    <property type="project" value="UniProtKB-KW"/>
</dbReference>
<evidence type="ECO:0000256" key="3">
    <source>
        <dbReference type="ARBA" id="ARBA00008750"/>
    </source>
</evidence>
<name>A0ABP0NTN5_9DINO</name>
<dbReference type="InterPro" id="IPR029045">
    <property type="entry name" value="ClpP/crotonase-like_dom_sf"/>
</dbReference>
<dbReference type="InterPro" id="IPR018376">
    <property type="entry name" value="Enoyl-CoA_hyd/isom_CS"/>
</dbReference>
<keyword evidence="4" id="KW-0276">Fatty acid metabolism</keyword>
<keyword evidence="9 15" id="KW-0413">Isomerase</keyword>
<evidence type="ECO:0000256" key="5">
    <source>
        <dbReference type="ARBA" id="ARBA00023002"/>
    </source>
</evidence>
<evidence type="ECO:0000313" key="15">
    <source>
        <dbReference type="EMBL" id="CAK9066137.1"/>
    </source>
</evidence>
<comment type="similarity">
    <text evidence="12">Belongs to the enoyl-CoA hydratase/isomerase family.</text>
</comment>
<keyword evidence="7" id="KW-0443">Lipid metabolism</keyword>
<evidence type="ECO:0000259" key="14">
    <source>
        <dbReference type="Pfam" id="PF02737"/>
    </source>
</evidence>
<evidence type="ECO:0000256" key="6">
    <source>
        <dbReference type="ARBA" id="ARBA00023027"/>
    </source>
</evidence>